<feature type="chain" id="PRO_5047039136" description="Low molecular weight antigen MTB12-like C-terminal domain-containing protein" evidence="3">
    <location>
        <begin position="28"/>
        <end position="163"/>
    </location>
</feature>
<proteinExistence type="inferred from homology"/>
<feature type="domain" description="Low molecular weight antigen MTB12-like C-terminal" evidence="4">
    <location>
        <begin position="50"/>
        <end position="161"/>
    </location>
</feature>
<evidence type="ECO:0000256" key="3">
    <source>
        <dbReference type="SAM" id="SignalP"/>
    </source>
</evidence>
<evidence type="ECO:0000256" key="1">
    <source>
        <dbReference type="ARBA" id="ARBA00022729"/>
    </source>
</evidence>
<dbReference type="RefSeq" id="WP_329415540.1">
    <property type="nucleotide sequence ID" value="NZ_CP109441.1"/>
</dbReference>
<evidence type="ECO:0000313" key="5">
    <source>
        <dbReference type="EMBL" id="WUV50749.1"/>
    </source>
</evidence>
<protein>
    <recommendedName>
        <fullName evidence="4">Low molecular weight antigen MTB12-like C-terminal domain-containing protein</fullName>
    </recommendedName>
</protein>
<dbReference type="Proteomes" id="UP001432062">
    <property type="component" value="Chromosome"/>
</dbReference>
<accession>A0ABZ1Z9Y8</accession>
<gene>
    <name evidence="5" type="ORF">OG563_22660</name>
</gene>
<dbReference type="InterPro" id="IPR058644">
    <property type="entry name" value="Mtb12-like_C"/>
</dbReference>
<feature type="signal peptide" evidence="3">
    <location>
        <begin position="1"/>
        <end position="27"/>
    </location>
</feature>
<evidence type="ECO:0000259" key="4">
    <source>
        <dbReference type="Pfam" id="PF26580"/>
    </source>
</evidence>
<evidence type="ECO:0000256" key="2">
    <source>
        <dbReference type="ARBA" id="ARBA00093774"/>
    </source>
</evidence>
<sequence>MLSTRNRPVARLATAAFSLTAATVIGAFGTAATVAPATAAPIGAPMRTATPGLGELKAKLQLVLNTGASRSARAAELEAGEAGLSLADQVGSVMASAPPSFRWNVLGPVNVSGDLLTAQLTTAIDGWDPWYFDLSWKQIDGEWKLTREAECTIASVAMLPCNL</sequence>
<organism evidence="5 6">
    <name type="scientific">Nocardia vinacea</name>
    <dbReference type="NCBI Taxonomy" id="96468"/>
    <lineage>
        <taxon>Bacteria</taxon>
        <taxon>Bacillati</taxon>
        <taxon>Actinomycetota</taxon>
        <taxon>Actinomycetes</taxon>
        <taxon>Mycobacteriales</taxon>
        <taxon>Nocardiaceae</taxon>
        <taxon>Nocardia</taxon>
    </lineage>
</organism>
<name>A0ABZ1Z9Y8_9NOCA</name>
<evidence type="ECO:0000313" key="6">
    <source>
        <dbReference type="Proteomes" id="UP001432062"/>
    </source>
</evidence>
<reference evidence="5" key="1">
    <citation type="submission" date="2022-10" db="EMBL/GenBank/DDBJ databases">
        <title>The complete genomes of actinobacterial strains from the NBC collection.</title>
        <authorList>
            <person name="Joergensen T.S."/>
            <person name="Alvarez Arevalo M."/>
            <person name="Sterndorff E.B."/>
            <person name="Faurdal D."/>
            <person name="Vuksanovic O."/>
            <person name="Mourched A.-S."/>
            <person name="Charusanti P."/>
            <person name="Shaw S."/>
            <person name="Blin K."/>
            <person name="Weber T."/>
        </authorList>
    </citation>
    <scope>NUCLEOTIDE SEQUENCE</scope>
    <source>
        <strain evidence="5">NBC_01482</strain>
    </source>
</reference>
<comment type="similarity">
    <text evidence="2">Belongs to the MTB12 family.</text>
</comment>
<dbReference type="EMBL" id="CP109441">
    <property type="protein sequence ID" value="WUV50749.1"/>
    <property type="molecule type" value="Genomic_DNA"/>
</dbReference>
<keyword evidence="6" id="KW-1185">Reference proteome</keyword>
<dbReference type="Pfam" id="PF26580">
    <property type="entry name" value="Mtb12_C"/>
    <property type="match status" value="1"/>
</dbReference>
<keyword evidence="1 3" id="KW-0732">Signal</keyword>